<evidence type="ECO:0000313" key="2">
    <source>
        <dbReference type="EMBL" id="GAA0916579.1"/>
    </source>
</evidence>
<keyword evidence="3" id="KW-1185">Reference proteome</keyword>
<accession>A0ABP3Z7A1</accession>
<evidence type="ECO:0000256" key="1">
    <source>
        <dbReference type="SAM" id="MobiDB-lite"/>
    </source>
</evidence>
<evidence type="ECO:0000313" key="3">
    <source>
        <dbReference type="Proteomes" id="UP001501578"/>
    </source>
</evidence>
<sequence>MSPDLPHPAENDSTPDESPRPDQPTAPTPEGQSAAAAVPRTVERTHRSEEEGRWRVDELMEAIYDPLLRRLRAELRLERERRGLPARGRF</sequence>
<protein>
    <submittedName>
        <fullName evidence="2">Uncharacterized protein</fullName>
    </submittedName>
</protein>
<dbReference type="Proteomes" id="UP001501578">
    <property type="component" value="Unassembled WGS sequence"/>
</dbReference>
<comment type="caution">
    <text evidence="2">The sequence shown here is derived from an EMBL/GenBank/DDBJ whole genome shotgun (WGS) entry which is preliminary data.</text>
</comment>
<feature type="region of interest" description="Disordered" evidence="1">
    <location>
        <begin position="1"/>
        <end position="51"/>
    </location>
</feature>
<dbReference type="EMBL" id="BAAAHQ010000004">
    <property type="protein sequence ID" value="GAA0916579.1"/>
    <property type="molecule type" value="Genomic_DNA"/>
</dbReference>
<proteinExistence type="predicted"/>
<gene>
    <name evidence="2" type="ORF">GCM10009560_11850</name>
</gene>
<name>A0ABP3Z7A1_9ACTN</name>
<organism evidence="2 3">
    <name type="scientific">Nonomuraea longicatena</name>
    <dbReference type="NCBI Taxonomy" id="83682"/>
    <lineage>
        <taxon>Bacteria</taxon>
        <taxon>Bacillati</taxon>
        <taxon>Actinomycetota</taxon>
        <taxon>Actinomycetes</taxon>
        <taxon>Streptosporangiales</taxon>
        <taxon>Streptosporangiaceae</taxon>
        <taxon>Nonomuraea</taxon>
    </lineage>
</organism>
<reference evidence="3" key="1">
    <citation type="journal article" date="2019" name="Int. J. Syst. Evol. Microbiol.">
        <title>The Global Catalogue of Microorganisms (GCM) 10K type strain sequencing project: providing services to taxonomists for standard genome sequencing and annotation.</title>
        <authorList>
            <consortium name="The Broad Institute Genomics Platform"/>
            <consortium name="The Broad Institute Genome Sequencing Center for Infectious Disease"/>
            <person name="Wu L."/>
            <person name="Ma J."/>
        </authorList>
    </citation>
    <scope>NUCLEOTIDE SEQUENCE [LARGE SCALE GENOMIC DNA]</scope>
    <source>
        <strain evidence="3">JCM 11136</strain>
    </source>
</reference>
<feature type="compositionally biased region" description="Basic and acidic residues" evidence="1">
    <location>
        <begin position="41"/>
        <end position="51"/>
    </location>
</feature>